<organism evidence="3 4">
    <name type="scientific">Podospora didyma</name>
    <dbReference type="NCBI Taxonomy" id="330526"/>
    <lineage>
        <taxon>Eukaryota</taxon>
        <taxon>Fungi</taxon>
        <taxon>Dikarya</taxon>
        <taxon>Ascomycota</taxon>
        <taxon>Pezizomycotina</taxon>
        <taxon>Sordariomycetes</taxon>
        <taxon>Sordariomycetidae</taxon>
        <taxon>Sordariales</taxon>
        <taxon>Podosporaceae</taxon>
        <taxon>Podospora</taxon>
    </lineage>
</organism>
<proteinExistence type="predicted"/>
<gene>
    <name evidence="3" type="ORF">B0H63DRAFT_462420</name>
</gene>
<feature type="transmembrane region" description="Helical" evidence="2">
    <location>
        <begin position="157"/>
        <end position="174"/>
    </location>
</feature>
<evidence type="ECO:0000313" key="3">
    <source>
        <dbReference type="EMBL" id="KAK3394935.1"/>
    </source>
</evidence>
<feature type="transmembrane region" description="Helical" evidence="2">
    <location>
        <begin position="83"/>
        <end position="105"/>
    </location>
</feature>
<accession>A0AAE0P8E7</accession>
<reference evidence="3" key="2">
    <citation type="submission" date="2023-06" db="EMBL/GenBank/DDBJ databases">
        <authorList>
            <consortium name="Lawrence Berkeley National Laboratory"/>
            <person name="Haridas S."/>
            <person name="Hensen N."/>
            <person name="Bonometti L."/>
            <person name="Westerberg I."/>
            <person name="Brannstrom I.O."/>
            <person name="Guillou S."/>
            <person name="Cros-Aarteil S."/>
            <person name="Calhoun S."/>
            <person name="Kuo A."/>
            <person name="Mondo S."/>
            <person name="Pangilinan J."/>
            <person name="Riley R."/>
            <person name="LaButti K."/>
            <person name="Andreopoulos B."/>
            <person name="Lipzen A."/>
            <person name="Chen C."/>
            <person name="Yanf M."/>
            <person name="Daum C."/>
            <person name="Ng V."/>
            <person name="Clum A."/>
            <person name="Steindorff A."/>
            <person name="Ohm R."/>
            <person name="Martin F."/>
            <person name="Silar P."/>
            <person name="Natvig D."/>
            <person name="Lalanne C."/>
            <person name="Gautier V."/>
            <person name="Ament-velasquez S.L."/>
            <person name="Kruys A."/>
            <person name="Hutchinson M.I."/>
            <person name="Powell A.J."/>
            <person name="Barry K."/>
            <person name="Miller A.N."/>
            <person name="Grigoriev I.V."/>
            <person name="Debuchy R."/>
            <person name="Gladieux P."/>
            <person name="Thoren M.H."/>
            <person name="Johannesson H."/>
        </authorList>
    </citation>
    <scope>NUCLEOTIDE SEQUENCE</scope>
    <source>
        <strain evidence="3">CBS 232.78</strain>
    </source>
</reference>
<feature type="region of interest" description="Disordered" evidence="1">
    <location>
        <begin position="331"/>
        <end position="387"/>
    </location>
</feature>
<keyword evidence="4" id="KW-1185">Reference proteome</keyword>
<keyword evidence="2" id="KW-0812">Transmembrane</keyword>
<protein>
    <submittedName>
        <fullName evidence="3">Uncharacterized protein</fullName>
    </submittedName>
</protein>
<evidence type="ECO:0000256" key="2">
    <source>
        <dbReference type="SAM" id="Phobius"/>
    </source>
</evidence>
<evidence type="ECO:0000313" key="4">
    <source>
        <dbReference type="Proteomes" id="UP001285441"/>
    </source>
</evidence>
<name>A0AAE0P8E7_9PEZI</name>
<sequence>MVIITTYTVSEVVSDSPSPNENGEPELLVVSSSTITTSMTSWYLPVSTATIATTRPWEPPSPLGPIPPGAEAAFFNLRTELDFLTASAIPVLLATLLAIPIEILVNTLSYMLPVRALGQPGGATAEDSVFLGRLEGSSLLTGPLVTWRFMQHFSDPLPLLNLLLSVSSILLVPLSSEVIRLEFLPMSRQRDDNSMCSFGLLLLPETCGIGLRKAGAPMRVAEGMLVLIAALVIGIGVILSRWQTGVAAEPWSIASMASLLQVSKDGQLGHVLRSIPPRADDHCDDRIFSSSPPQPPPPPPTPHDESTVRALAEAKGTLVREGTRFQLGSLYQGQTASTPDSDHQPDSCYGIIEMPPIATDDKLPIQPTTRNPPKPPKAATTQNLSRKRRRRPWYSIMSPSTMEQTIQVLALVLVTGLLILILYYENTINLNTTFEAFMDSQSFGVRILFTAFGTAVSRFWAYYYCLVFEPKLHHRLATNGPQPARKSILLTPPSSNVFAGLGLRYSLHNIDDILSLHIAIAALPSQVHAHPLLQHPLPQHRHLEESRDLHLDVSRYPGVYGSGTGRGSWD</sequence>
<keyword evidence="2" id="KW-1133">Transmembrane helix</keyword>
<feature type="compositionally biased region" description="Pro residues" evidence="1">
    <location>
        <begin position="292"/>
        <end position="301"/>
    </location>
</feature>
<reference evidence="3" key="1">
    <citation type="journal article" date="2023" name="Mol. Phylogenet. Evol.">
        <title>Genome-scale phylogeny and comparative genomics of the fungal order Sordariales.</title>
        <authorList>
            <person name="Hensen N."/>
            <person name="Bonometti L."/>
            <person name="Westerberg I."/>
            <person name="Brannstrom I.O."/>
            <person name="Guillou S."/>
            <person name="Cros-Aarteil S."/>
            <person name="Calhoun S."/>
            <person name="Haridas S."/>
            <person name="Kuo A."/>
            <person name="Mondo S."/>
            <person name="Pangilinan J."/>
            <person name="Riley R."/>
            <person name="LaButti K."/>
            <person name="Andreopoulos B."/>
            <person name="Lipzen A."/>
            <person name="Chen C."/>
            <person name="Yan M."/>
            <person name="Daum C."/>
            <person name="Ng V."/>
            <person name="Clum A."/>
            <person name="Steindorff A."/>
            <person name="Ohm R.A."/>
            <person name="Martin F."/>
            <person name="Silar P."/>
            <person name="Natvig D.O."/>
            <person name="Lalanne C."/>
            <person name="Gautier V."/>
            <person name="Ament-Velasquez S.L."/>
            <person name="Kruys A."/>
            <person name="Hutchinson M.I."/>
            <person name="Powell A.J."/>
            <person name="Barry K."/>
            <person name="Miller A.N."/>
            <person name="Grigoriev I.V."/>
            <person name="Debuchy R."/>
            <person name="Gladieux P."/>
            <person name="Hiltunen Thoren M."/>
            <person name="Johannesson H."/>
        </authorList>
    </citation>
    <scope>NUCLEOTIDE SEQUENCE</scope>
    <source>
        <strain evidence="3">CBS 232.78</strain>
    </source>
</reference>
<comment type="caution">
    <text evidence="3">The sequence shown here is derived from an EMBL/GenBank/DDBJ whole genome shotgun (WGS) entry which is preliminary data.</text>
</comment>
<dbReference type="Proteomes" id="UP001285441">
    <property type="component" value="Unassembled WGS sequence"/>
</dbReference>
<dbReference type="EMBL" id="JAULSW010000001">
    <property type="protein sequence ID" value="KAK3394935.1"/>
    <property type="molecule type" value="Genomic_DNA"/>
</dbReference>
<feature type="transmembrane region" description="Helical" evidence="2">
    <location>
        <begin position="406"/>
        <end position="424"/>
    </location>
</feature>
<feature type="transmembrane region" description="Helical" evidence="2">
    <location>
        <begin position="444"/>
        <end position="465"/>
    </location>
</feature>
<evidence type="ECO:0000256" key="1">
    <source>
        <dbReference type="SAM" id="MobiDB-lite"/>
    </source>
</evidence>
<keyword evidence="2" id="KW-0472">Membrane</keyword>
<feature type="transmembrane region" description="Helical" evidence="2">
    <location>
        <begin position="223"/>
        <end position="242"/>
    </location>
</feature>
<feature type="region of interest" description="Disordered" evidence="1">
    <location>
        <begin position="282"/>
        <end position="308"/>
    </location>
</feature>
<dbReference type="AlphaFoldDB" id="A0AAE0P8E7"/>